<keyword evidence="1" id="KW-0732">Signal</keyword>
<evidence type="ECO:0000259" key="2">
    <source>
        <dbReference type="Pfam" id="PF15481"/>
    </source>
</evidence>
<evidence type="ECO:0000256" key="1">
    <source>
        <dbReference type="SAM" id="SignalP"/>
    </source>
</evidence>
<dbReference type="AlphaFoldDB" id="A0A2A2JF74"/>
<dbReference type="Proteomes" id="UP000218231">
    <property type="component" value="Unassembled WGS sequence"/>
</dbReference>
<dbReference type="InterPro" id="IPR029153">
    <property type="entry name" value="CPG4"/>
</dbReference>
<evidence type="ECO:0000313" key="4">
    <source>
        <dbReference type="Proteomes" id="UP000218231"/>
    </source>
</evidence>
<evidence type="ECO:0000313" key="3">
    <source>
        <dbReference type="EMBL" id="PAV60428.1"/>
    </source>
</evidence>
<protein>
    <recommendedName>
        <fullName evidence="2">Chondroitin proteoglycan 4 domain-containing protein</fullName>
    </recommendedName>
</protein>
<feature type="domain" description="Chondroitin proteoglycan 4" evidence="2">
    <location>
        <begin position="51"/>
        <end position="142"/>
    </location>
</feature>
<dbReference type="Pfam" id="PF15481">
    <property type="entry name" value="CPG4"/>
    <property type="match status" value="1"/>
</dbReference>
<dbReference type="InterPro" id="IPR053123">
    <property type="entry name" value="CPG4-like"/>
</dbReference>
<feature type="chain" id="PRO_5013308170" description="Chondroitin proteoglycan 4 domain-containing protein" evidence="1">
    <location>
        <begin position="22"/>
        <end position="264"/>
    </location>
</feature>
<feature type="signal peptide" evidence="1">
    <location>
        <begin position="1"/>
        <end position="21"/>
    </location>
</feature>
<dbReference type="PANTHER" id="PTHR37442:SF1">
    <property type="entry name" value="CHONDROITIN PROTEOGLYCAN 4 DOMAIN-CONTAINING PROTEIN"/>
    <property type="match status" value="1"/>
</dbReference>
<proteinExistence type="predicted"/>
<keyword evidence="4" id="KW-1185">Reference proteome</keyword>
<dbReference type="PANTHER" id="PTHR37442">
    <property type="entry name" value="F18A1.7 PROTEIN-RELATED"/>
    <property type="match status" value="1"/>
</dbReference>
<accession>A0A2A2JF74</accession>
<dbReference type="STRING" id="2018661.A0A2A2JF74"/>
<gene>
    <name evidence="3" type="ORF">WR25_23758</name>
</gene>
<dbReference type="OrthoDB" id="5819135at2759"/>
<sequence>MTNRLSIIGLIGLIIALSVDARIDSRPFARRRTHYKLDYETILGAIGTPDCVKKCVDPFMEVISEVWNKNNVVDKADTLCKERAKALKCIKSQFLCNDKNGFETASKSLDMYCPRQKLFDTLRPCLRANLSTVIDICDDRCKIRYGVHKFTHYDDVKLVSRLGGNMLTVSDHLGEICGFVKCGIKCITEELKSKCGDITGFMGMVEVLLAPIESIAQGADEMQPGMKLLIAARLDKKCHFFMSPTEVEKVRNFDFSGFNYVFKL</sequence>
<reference evidence="3 4" key="1">
    <citation type="journal article" date="2017" name="Curr. Biol.">
        <title>Genome architecture and evolution of a unichromosomal asexual nematode.</title>
        <authorList>
            <person name="Fradin H."/>
            <person name="Zegar C."/>
            <person name="Gutwein M."/>
            <person name="Lucas J."/>
            <person name="Kovtun M."/>
            <person name="Corcoran D."/>
            <person name="Baugh L.R."/>
            <person name="Kiontke K."/>
            <person name="Gunsalus K."/>
            <person name="Fitch D.H."/>
            <person name="Piano F."/>
        </authorList>
    </citation>
    <scope>NUCLEOTIDE SEQUENCE [LARGE SCALE GENOMIC DNA]</scope>
    <source>
        <strain evidence="3">PF1309</strain>
    </source>
</reference>
<organism evidence="3 4">
    <name type="scientific">Diploscapter pachys</name>
    <dbReference type="NCBI Taxonomy" id="2018661"/>
    <lineage>
        <taxon>Eukaryota</taxon>
        <taxon>Metazoa</taxon>
        <taxon>Ecdysozoa</taxon>
        <taxon>Nematoda</taxon>
        <taxon>Chromadorea</taxon>
        <taxon>Rhabditida</taxon>
        <taxon>Rhabditina</taxon>
        <taxon>Rhabditomorpha</taxon>
        <taxon>Rhabditoidea</taxon>
        <taxon>Rhabditidae</taxon>
        <taxon>Diploscapter</taxon>
    </lineage>
</organism>
<name>A0A2A2JF74_9BILA</name>
<comment type="caution">
    <text evidence="3">The sequence shown here is derived from an EMBL/GenBank/DDBJ whole genome shotgun (WGS) entry which is preliminary data.</text>
</comment>
<dbReference type="EMBL" id="LIAE01010467">
    <property type="protein sequence ID" value="PAV60428.1"/>
    <property type="molecule type" value="Genomic_DNA"/>
</dbReference>